<dbReference type="AlphaFoldDB" id="L1QHZ3"/>
<dbReference type="Proteomes" id="UP000010420">
    <property type="component" value="Unassembled WGS sequence"/>
</dbReference>
<evidence type="ECO:0000313" key="1">
    <source>
        <dbReference type="EMBL" id="EKY27556.1"/>
    </source>
</evidence>
<dbReference type="STRING" id="545697.HMPREF0216_01366"/>
<reference evidence="1 2" key="1">
    <citation type="submission" date="2012-05" db="EMBL/GenBank/DDBJ databases">
        <authorList>
            <person name="Weinstock G."/>
            <person name="Sodergren E."/>
            <person name="Lobos E.A."/>
            <person name="Fulton L."/>
            <person name="Fulton R."/>
            <person name="Courtney L."/>
            <person name="Fronick C."/>
            <person name="O'Laughlin M."/>
            <person name="Godfrey J."/>
            <person name="Wilson R.M."/>
            <person name="Miner T."/>
            <person name="Farmer C."/>
            <person name="Delehaunty K."/>
            <person name="Cordes M."/>
            <person name="Minx P."/>
            <person name="Tomlinson C."/>
            <person name="Chen J."/>
            <person name="Wollam A."/>
            <person name="Pepin K.H."/>
            <person name="Bhonagiri V."/>
            <person name="Zhang X."/>
            <person name="Suruliraj S."/>
            <person name="Warren W."/>
            <person name="Mitreva M."/>
            <person name="Mardis E.R."/>
            <person name="Wilson R.K."/>
        </authorList>
    </citation>
    <scope>NUCLEOTIDE SEQUENCE [LARGE SCALE GENOMIC DNA]</scope>
    <source>
        <strain evidence="1 2">DSM 1785</strain>
    </source>
</reference>
<evidence type="ECO:0008006" key="3">
    <source>
        <dbReference type="Google" id="ProtNLM"/>
    </source>
</evidence>
<sequence length="289" mass="33351">MYNELCKHLNGEKGNIIMSEIATKTYQDLLQEFSKTPKEDVKAFTEKYKEVLTEFLNLNEVYTIADKNAKVSDVKNNTARPLCALSNKKLPCMWFFSEREMAEKFVNHFGLIKDDVEYIMKLQGEQIIGTVKKAIFNGVFQFAIDEGKCSMVIVPYDLLNRYLENKGEEKFLLARQYELMILFSSMKFGKKSVFAIESDEKLENGIIVPAIDRDGVLRIFEKQEDADVHKYDIGYGRKDSMNLNLVRLRNCVSAAVSKKVEDMKFEVGQHIIEVKAKKVLHILNEMIIQ</sequence>
<accession>L1QHZ3</accession>
<comment type="caution">
    <text evidence="1">The sequence shown here is derived from an EMBL/GenBank/DDBJ whole genome shotgun (WGS) entry which is preliminary data.</text>
</comment>
<dbReference type="eggNOG" id="ENOG50323KF">
    <property type="taxonomic scope" value="Bacteria"/>
</dbReference>
<protein>
    <recommendedName>
        <fullName evidence="3">SseB protein N-terminal domain-containing protein</fullName>
    </recommendedName>
</protein>
<proteinExistence type="predicted"/>
<gene>
    <name evidence="1" type="ORF">HMPREF0216_01366</name>
</gene>
<keyword evidence="2" id="KW-1185">Reference proteome</keyword>
<dbReference type="PATRIC" id="fig|545697.3.peg.1343"/>
<dbReference type="EMBL" id="AMEZ01000034">
    <property type="protein sequence ID" value="EKY27556.1"/>
    <property type="molecule type" value="Genomic_DNA"/>
</dbReference>
<dbReference type="HOGENOM" id="CLU_962083_0_0_9"/>
<organism evidence="1 2">
    <name type="scientific">Clostridium celatum DSM 1785</name>
    <dbReference type="NCBI Taxonomy" id="545697"/>
    <lineage>
        <taxon>Bacteria</taxon>
        <taxon>Bacillati</taxon>
        <taxon>Bacillota</taxon>
        <taxon>Clostridia</taxon>
        <taxon>Eubacteriales</taxon>
        <taxon>Clostridiaceae</taxon>
        <taxon>Clostridium</taxon>
    </lineage>
</organism>
<evidence type="ECO:0000313" key="2">
    <source>
        <dbReference type="Proteomes" id="UP000010420"/>
    </source>
</evidence>
<name>L1QHZ3_9CLOT</name>